<dbReference type="PROSITE" id="PS00648">
    <property type="entry name" value="RIBONUCLEASE_P"/>
    <property type="match status" value="1"/>
</dbReference>
<evidence type="ECO:0000313" key="3">
    <source>
        <dbReference type="EMBL" id="AQZ62827.1"/>
    </source>
</evidence>
<keyword evidence="2" id="KW-0812">Transmembrane</keyword>
<dbReference type="InterPro" id="IPR020539">
    <property type="entry name" value="RNase_P_CS"/>
</dbReference>
<keyword evidence="2" id="KW-0472">Membrane</keyword>
<feature type="region of interest" description="Disordered" evidence="1">
    <location>
        <begin position="468"/>
        <end position="528"/>
    </location>
</feature>
<evidence type="ECO:0000256" key="1">
    <source>
        <dbReference type="SAM" id="MobiDB-lite"/>
    </source>
</evidence>
<proteinExistence type="predicted"/>
<sequence length="648" mass="69130">MWNVVGAVVVVWAVCVVVRAVQWVWARVLEALSALAAVAVPVLGVLAVLGALVATVRVGRAVVRHRLRRRARLLASPLPPLPPLPPPDEVVDSRPSPAPATSAAAPARPARTSAERRPESRPVPERDDDAALVRELLSPYRSAPEQPSPDPMDHQAALDVLRAITTTGPPAKSALAEPSLPPALPEPSLPPALPEPTVAPAVPEPAEAAPARTVPITIVLEPHRELDESGRAAEPIGHLRVADTPHVILSSTGTISWTAEYRIKTVEVDVDGLVRHLSGPARDALGDLVHDPGDEAANERFRHALARVCEAPEPEDGRRAYEARPCLDVTAVDCDFVVERAVHDVTARTRHVVASGEISLAGLLLEHPELVRGFAECVSGPADPGQWREFAKDLTRVVRELPAHELLQAVWFPDVVAEIHAAGHELAVKGVALAAVGEDLRIREKVWADPARVELAAVAELTCEDLGVQQPEPADPLPEMEEEPATLEEEPAPSKRSQPPSKRSQPLSKRSRFPSRLNLSGPGECRPDGSVMRTFPRWLRWSGALLLSAAVLGAGAFLYGQSLEDADRYASVGSLAIGAAGLVLTVVSMIRQHQATPDPPPEAAAPASQVNVHGDGNVVVQPQAPVYLSSVKYYGPAGGQEEGRARRA</sequence>
<dbReference type="KEGG" id="noa:BKM31_16400"/>
<feature type="compositionally biased region" description="Low complexity" evidence="1">
    <location>
        <begin position="93"/>
        <end position="112"/>
    </location>
</feature>
<feature type="compositionally biased region" description="Acidic residues" evidence="1">
    <location>
        <begin position="478"/>
        <end position="491"/>
    </location>
</feature>
<dbReference type="RefSeq" id="WP_155127384.1">
    <property type="nucleotide sequence ID" value="NZ_CP017717.1"/>
</dbReference>
<feature type="compositionally biased region" description="Low complexity" evidence="1">
    <location>
        <begin position="169"/>
        <end position="178"/>
    </location>
</feature>
<evidence type="ECO:0000313" key="4">
    <source>
        <dbReference type="Proteomes" id="UP000190797"/>
    </source>
</evidence>
<feature type="transmembrane region" description="Helical" evidence="2">
    <location>
        <begin position="571"/>
        <end position="590"/>
    </location>
</feature>
<keyword evidence="2" id="KW-1133">Transmembrane helix</keyword>
<dbReference type="STRING" id="1909395.BKM31_16400"/>
<feature type="compositionally biased region" description="Pro residues" evidence="1">
    <location>
        <begin position="78"/>
        <end position="88"/>
    </location>
</feature>
<feature type="region of interest" description="Disordered" evidence="1">
    <location>
        <begin position="78"/>
        <end position="130"/>
    </location>
</feature>
<organism evidence="3 4">
    <name type="scientific">[Actinomadura] parvosata subsp. kistnae</name>
    <dbReference type="NCBI Taxonomy" id="1909395"/>
    <lineage>
        <taxon>Bacteria</taxon>
        <taxon>Bacillati</taxon>
        <taxon>Actinomycetota</taxon>
        <taxon>Actinomycetes</taxon>
        <taxon>Streptosporangiales</taxon>
        <taxon>Streptosporangiaceae</taxon>
        <taxon>Nonomuraea</taxon>
    </lineage>
</organism>
<feature type="transmembrane region" description="Helical" evidence="2">
    <location>
        <begin position="36"/>
        <end position="59"/>
    </location>
</feature>
<feature type="compositionally biased region" description="Pro residues" evidence="1">
    <location>
        <begin position="179"/>
        <end position="194"/>
    </location>
</feature>
<reference evidence="4" key="1">
    <citation type="journal article" date="2017" name="Med. Chem. Commun.">
        <title>Nonomuraea sp. ATCC 55076 harbours the largest actinomycete chromosome to date and the kistamicin biosynthetic gene cluster.</title>
        <authorList>
            <person name="Nazari B."/>
            <person name="Forneris C.C."/>
            <person name="Gibson M.I."/>
            <person name="Moon K."/>
            <person name="Schramma K.R."/>
            <person name="Seyedsayamdost M.R."/>
        </authorList>
    </citation>
    <scope>NUCLEOTIDE SEQUENCE [LARGE SCALE GENOMIC DNA]</scope>
    <source>
        <strain evidence="4">ATCC 55076</strain>
    </source>
</reference>
<accession>A0A1U9ZY18</accession>
<name>A0A1U9ZY18_9ACTN</name>
<feature type="compositionally biased region" description="Basic and acidic residues" evidence="1">
    <location>
        <begin position="113"/>
        <end position="130"/>
    </location>
</feature>
<feature type="region of interest" description="Disordered" evidence="1">
    <location>
        <begin position="169"/>
        <end position="201"/>
    </location>
</feature>
<feature type="transmembrane region" description="Helical" evidence="2">
    <location>
        <begin position="538"/>
        <end position="559"/>
    </location>
</feature>
<feature type="compositionally biased region" description="Low complexity" evidence="1">
    <location>
        <begin position="494"/>
        <end position="508"/>
    </location>
</feature>
<gene>
    <name evidence="3" type="ORF">BKM31_16400</name>
</gene>
<dbReference type="GO" id="GO:0004526">
    <property type="term" value="F:ribonuclease P activity"/>
    <property type="evidence" value="ECO:0007669"/>
    <property type="project" value="InterPro"/>
</dbReference>
<dbReference type="EMBL" id="CP017717">
    <property type="protein sequence ID" value="AQZ62827.1"/>
    <property type="molecule type" value="Genomic_DNA"/>
</dbReference>
<protein>
    <submittedName>
        <fullName evidence="3">Uncharacterized protein</fullName>
    </submittedName>
</protein>
<dbReference type="Proteomes" id="UP000190797">
    <property type="component" value="Chromosome"/>
</dbReference>
<dbReference type="AlphaFoldDB" id="A0A1U9ZY18"/>
<evidence type="ECO:0000256" key="2">
    <source>
        <dbReference type="SAM" id="Phobius"/>
    </source>
</evidence>
<keyword evidence="4" id="KW-1185">Reference proteome</keyword>